<dbReference type="FunFam" id="3.90.190.10:FF:000102">
    <property type="entry name" value="Receptor-type tyrosine-protein phosphatase"/>
    <property type="match status" value="1"/>
</dbReference>
<feature type="domain" description="Tyrosine-protein phosphatase" evidence="12">
    <location>
        <begin position="969"/>
        <end position="1230"/>
    </location>
</feature>
<evidence type="ECO:0000259" key="13">
    <source>
        <dbReference type="PROSITE" id="PS50056"/>
    </source>
</evidence>
<dbReference type="InterPro" id="IPR000242">
    <property type="entry name" value="PTP_cat"/>
</dbReference>
<dbReference type="PROSITE" id="PS50853">
    <property type="entry name" value="FN3"/>
    <property type="match status" value="3"/>
</dbReference>
<dbReference type="SMART" id="SM00060">
    <property type="entry name" value="FN3"/>
    <property type="match status" value="4"/>
</dbReference>
<evidence type="ECO:0000256" key="1">
    <source>
        <dbReference type="ARBA" id="ARBA00004479"/>
    </source>
</evidence>
<feature type="domain" description="Fibronectin type-III" evidence="14">
    <location>
        <begin position="342"/>
        <end position="437"/>
    </location>
</feature>
<gene>
    <name evidence="16" type="primary">LOC106177656</name>
</gene>
<evidence type="ECO:0000256" key="3">
    <source>
        <dbReference type="ARBA" id="ARBA00022692"/>
    </source>
</evidence>
<feature type="domain" description="Tyrosine specific protein phosphatases" evidence="13">
    <location>
        <begin position="855"/>
        <end position="928"/>
    </location>
</feature>
<keyword evidence="7 11" id="KW-1133">Transmembrane helix</keyword>
<evidence type="ECO:0000256" key="7">
    <source>
        <dbReference type="ARBA" id="ARBA00022989"/>
    </source>
</evidence>
<dbReference type="GeneID" id="106177656"/>
<dbReference type="InterPro" id="IPR000387">
    <property type="entry name" value="Tyr_Pase_dom"/>
</dbReference>
<evidence type="ECO:0000256" key="11">
    <source>
        <dbReference type="SAM" id="Phobius"/>
    </source>
</evidence>
<dbReference type="Gene3D" id="3.90.190.10">
    <property type="entry name" value="Protein tyrosine phosphatase superfamily"/>
    <property type="match status" value="2"/>
</dbReference>
<keyword evidence="8 11" id="KW-0472">Membrane</keyword>
<reference evidence="16" key="1">
    <citation type="submission" date="2025-08" db="UniProtKB">
        <authorList>
            <consortium name="RefSeq"/>
        </authorList>
    </citation>
    <scope>IDENTIFICATION</scope>
    <source>
        <tissue evidence="16">Gonads</tissue>
    </source>
</reference>
<dbReference type="OrthoDB" id="10253954at2759"/>
<accession>A0A1S3K0Q5</accession>
<dbReference type="Pfam" id="PF00041">
    <property type="entry name" value="fn3"/>
    <property type="match status" value="3"/>
</dbReference>
<feature type="domain" description="Fibronectin type-III" evidence="14">
    <location>
        <begin position="243"/>
        <end position="338"/>
    </location>
</feature>
<feature type="transmembrane region" description="Helical" evidence="11">
    <location>
        <begin position="579"/>
        <end position="603"/>
    </location>
</feature>
<protein>
    <recommendedName>
        <fullName evidence="2">protein-tyrosine-phosphatase</fullName>
        <ecNumber evidence="2">3.1.3.48</ecNumber>
    </recommendedName>
</protein>
<dbReference type="PANTHER" id="PTHR46957:SF3">
    <property type="entry name" value="CYTOKINE RECEPTOR"/>
    <property type="match status" value="1"/>
</dbReference>
<dbReference type="InterPro" id="IPR050713">
    <property type="entry name" value="RTP_Phos/Ushers"/>
</dbReference>
<dbReference type="Proteomes" id="UP000085678">
    <property type="component" value="Unplaced"/>
</dbReference>
<keyword evidence="9" id="KW-0325">Glycoprotein</keyword>
<keyword evidence="4" id="KW-0732">Signal</keyword>
<evidence type="ECO:0000256" key="10">
    <source>
        <dbReference type="ARBA" id="ARBA00051722"/>
    </source>
</evidence>
<dbReference type="FunFam" id="3.90.190.10:FF:000062">
    <property type="entry name" value="Receptor-type tyrosine-protein phosphatase kappa"/>
    <property type="match status" value="1"/>
</dbReference>
<feature type="domain" description="Fibronectin type-III" evidence="14">
    <location>
        <begin position="41"/>
        <end position="138"/>
    </location>
</feature>
<keyword evidence="5" id="KW-0378">Hydrolase</keyword>
<keyword evidence="16" id="KW-0675">Receptor</keyword>
<comment type="subcellular location">
    <subcellularLocation>
        <location evidence="1">Membrane</location>
        <topology evidence="1">Single-pass type I membrane protein</topology>
    </subcellularLocation>
</comment>
<dbReference type="KEGG" id="lak:106177656"/>
<dbReference type="AlphaFoldDB" id="A0A1S3K0Q5"/>
<dbReference type="EC" id="3.1.3.48" evidence="2"/>
<dbReference type="Gene3D" id="2.60.40.10">
    <property type="entry name" value="Immunoglobulins"/>
    <property type="match status" value="3"/>
</dbReference>
<evidence type="ECO:0000256" key="4">
    <source>
        <dbReference type="ARBA" id="ARBA00022729"/>
    </source>
</evidence>
<organism evidence="15 16">
    <name type="scientific">Lingula anatina</name>
    <name type="common">Brachiopod</name>
    <name type="synonym">Lingula unguis</name>
    <dbReference type="NCBI Taxonomy" id="7574"/>
    <lineage>
        <taxon>Eukaryota</taxon>
        <taxon>Metazoa</taxon>
        <taxon>Spiralia</taxon>
        <taxon>Lophotrochozoa</taxon>
        <taxon>Brachiopoda</taxon>
        <taxon>Linguliformea</taxon>
        <taxon>Lingulata</taxon>
        <taxon>Lingulida</taxon>
        <taxon>Linguloidea</taxon>
        <taxon>Lingulidae</taxon>
        <taxon>Lingula</taxon>
    </lineage>
</organism>
<evidence type="ECO:0000259" key="14">
    <source>
        <dbReference type="PROSITE" id="PS50853"/>
    </source>
</evidence>
<keyword evidence="15" id="KW-1185">Reference proteome</keyword>
<dbReference type="GO" id="GO:0016020">
    <property type="term" value="C:membrane"/>
    <property type="evidence" value="ECO:0007669"/>
    <property type="project" value="UniProtKB-SubCell"/>
</dbReference>
<dbReference type="SMART" id="SM00404">
    <property type="entry name" value="PTPc_motif"/>
    <property type="match status" value="2"/>
</dbReference>
<keyword evidence="6" id="KW-0904">Protein phosphatase</keyword>
<evidence type="ECO:0000256" key="5">
    <source>
        <dbReference type="ARBA" id="ARBA00022801"/>
    </source>
</evidence>
<feature type="domain" description="Tyrosine-protein phosphatase" evidence="12">
    <location>
        <begin position="681"/>
        <end position="937"/>
    </location>
</feature>
<dbReference type="STRING" id="7574.A0A1S3K0Q5"/>
<dbReference type="Pfam" id="PF00102">
    <property type="entry name" value="Y_phosphatase"/>
    <property type="match status" value="2"/>
</dbReference>
<dbReference type="CDD" id="cd00063">
    <property type="entry name" value="FN3"/>
    <property type="match status" value="3"/>
</dbReference>
<dbReference type="SUPFAM" id="SSF52799">
    <property type="entry name" value="(Phosphotyrosine protein) phosphatases II"/>
    <property type="match status" value="2"/>
</dbReference>
<dbReference type="RefSeq" id="XP_013415949.2">
    <property type="nucleotide sequence ID" value="XM_013560495.2"/>
</dbReference>
<dbReference type="GO" id="GO:0004725">
    <property type="term" value="F:protein tyrosine phosphatase activity"/>
    <property type="evidence" value="ECO:0007669"/>
    <property type="project" value="UniProtKB-EC"/>
</dbReference>
<sequence>MQPFMSLLRKFICSIPTGYRCPSGCQNYWKGYRCHQERPHITRAPTVSSRTVHSVTLAWDSWSPERYPGVGSVNSYNISAWKDGSIRSSNKTTSASTTSMTIGHLAGYTDYNFTVTIVDEEGHNGQQSPSVTKRTCGVPELVPPPTVVSDVTGQKTTAQINITTKDMTEAVHRCDGFSQLKLSYEGEYGDNQTVEMTDVPVSKDFTIDKLIPYSNYTINISAVNNLNLEGPMLKMYTFTPEGVPPKMTPPEDVNRSHNSIDLRWEAPRPPGGIIIEYNISYGMGEYNWENSLKLNANTSWESVGNLKYNTKYWFRIRASTKTGDGEYSDALQARTVEGKPGPPTNFTNTSRSDTYLEFSWDEPVIRNGEMTGYKIKCSVDDKNMPEEVTMSARKYDVRINKLMSGTRYLCRLMAKTSAGYGDSSQVITWTKPAVPNDIEVTPVSQSILQRTISSITVKLPVKHYGEMYKYRIVVEKESKENASDLNDSKIHRLVSCQSVTDTDQLLCVAAELGTDDLGRPFTVGDNKTYGGYYNRPLEEGKSYNIYFGPVQTVDGITAQAYAALVKGVIPQKDDKNPDIAGAVGGVVAAVLVVAGLAIAVWVYMRRQRLGRQNPDSAPEPRMSLMELEKRVKDNEPSERPLSENSYMDNFLEPLYGNVEQGTDIPVGEIFAIMKTKSRDTLKAEYEKFPTVFTAKCTVGQKPENHTKNRFKNIMAYDHSRIALTPLPDDPHSDYINANYIDSYKKSKAFIAAQGPKPNTVNDFWRMIWQEHTPLIVMVTNLAENGKAKCAKYWPDKGSERFGIVSVTLKKKETHPDFTVRTLLMSVSNSPTKTVRQFHFTGWPDHGVPVDASALVRFREEVKSYQRKVEGRGPTIVHCSAGVGRTGTFIALDYLLDQAEVEGKINIFNLVQQMRGSRPMMIQTEEQYYFVHDVMLEELFCGTTTIPVQELQPYLHRLDQVDSKSGLSKLEGEFAVLQYMFVGSDDTNKAALDPANVNKNRVRNITPANGCRPYLSTPVDGGTDYINAVFIDGYRQGDAYIVTQMPLPDTVVDFWRMMYDHNSATIVMMNEGTKMDKTAAVYWPESGSATYGPFTVEVLSTYKSGDSCIVKEFELKNIKRTKEEPRKIRQFQLQGWKTSDPTPSSTEELLELLDEVQRWQQQSGNTTITVHCMNGAHQSGVFCAVSRILEKMKVEQQVDVFHTVKAVRINRPQFIDSLAQYKFCYTAVEEYARRFDTYANFQI</sequence>
<dbReference type="PROSITE" id="PS50055">
    <property type="entry name" value="TYR_PHOSPHATASE_PTP"/>
    <property type="match status" value="2"/>
</dbReference>
<dbReference type="CDD" id="cd00047">
    <property type="entry name" value="PTPc"/>
    <property type="match status" value="1"/>
</dbReference>
<dbReference type="InterPro" id="IPR013783">
    <property type="entry name" value="Ig-like_fold"/>
</dbReference>
<dbReference type="InterPro" id="IPR036116">
    <property type="entry name" value="FN3_sf"/>
</dbReference>
<dbReference type="InterPro" id="IPR003961">
    <property type="entry name" value="FN3_dom"/>
</dbReference>
<dbReference type="InterPro" id="IPR029021">
    <property type="entry name" value="Prot-tyrosine_phosphatase-like"/>
</dbReference>
<dbReference type="SMART" id="SM00194">
    <property type="entry name" value="PTPc"/>
    <property type="match status" value="2"/>
</dbReference>
<dbReference type="SUPFAM" id="SSF49265">
    <property type="entry name" value="Fibronectin type III"/>
    <property type="match status" value="3"/>
</dbReference>
<evidence type="ECO:0000256" key="8">
    <source>
        <dbReference type="ARBA" id="ARBA00023136"/>
    </source>
</evidence>
<keyword evidence="3 11" id="KW-0812">Transmembrane</keyword>
<evidence type="ECO:0000259" key="12">
    <source>
        <dbReference type="PROSITE" id="PS50055"/>
    </source>
</evidence>
<dbReference type="InterPro" id="IPR057598">
    <property type="entry name" value="Fn3_PTPRU"/>
</dbReference>
<evidence type="ECO:0000313" key="15">
    <source>
        <dbReference type="Proteomes" id="UP000085678"/>
    </source>
</evidence>
<evidence type="ECO:0000256" key="6">
    <source>
        <dbReference type="ARBA" id="ARBA00022912"/>
    </source>
</evidence>
<evidence type="ECO:0000256" key="2">
    <source>
        <dbReference type="ARBA" id="ARBA00013064"/>
    </source>
</evidence>
<dbReference type="InterPro" id="IPR003595">
    <property type="entry name" value="Tyr_Pase_cat"/>
</dbReference>
<name>A0A1S3K0Q5_LINAN</name>
<dbReference type="InParanoid" id="A0A1S3K0Q5"/>
<dbReference type="Pfam" id="PF23144">
    <property type="entry name" value="Fn3_PTPRU"/>
    <property type="match status" value="1"/>
</dbReference>
<evidence type="ECO:0000256" key="9">
    <source>
        <dbReference type="ARBA" id="ARBA00023180"/>
    </source>
</evidence>
<feature type="domain" description="Tyrosine specific protein phosphatases" evidence="13">
    <location>
        <begin position="1146"/>
        <end position="1221"/>
    </location>
</feature>
<dbReference type="PRINTS" id="PR00700">
    <property type="entry name" value="PRTYPHPHTASE"/>
</dbReference>
<proteinExistence type="predicted"/>
<comment type="catalytic activity">
    <reaction evidence="10">
        <text>O-phospho-L-tyrosyl-[protein] + H2O = L-tyrosyl-[protein] + phosphate</text>
        <dbReference type="Rhea" id="RHEA:10684"/>
        <dbReference type="Rhea" id="RHEA-COMP:10136"/>
        <dbReference type="Rhea" id="RHEA-COMP:20101"/>
        <dbReference type="ChEBI" id="CHEBI:15377"/>
        <dbReference type="ChEBI" id="CHEBI:43474"/>
        <dbReference type="ChEBI" id="CHEBI:46858"/>
        <dbReference type="ChEBI" id="CHEBI:61978"/>
        <dbReference type="EC" id="3.1.3.48"/>
    </reaction>
</comment>
<dbReference type="PANTHER" id="PTHR46957">
    <property type="entry name" value="CYTOKINE RECEPTOR"/>
    <property type="match status" value="1"/>
</dbReference>
<dbReference type="PROSITE" id="PS50056">
    <property type="entry name" value="TYR_PHOSPHATASE_2"/>
    <property type="match status" value="2"/>
</dbReference>
<dbReference type="PROSITE" id="PS00383">
    <property type="entry name" value="TYR_PHOSPHATASE_1"/>
    <property type="match status" value="1"/>
</dbReference>
<dbReference type="InterPro" id="IPR016130">
    <property type="entry name" value="Tyr_Pase_AS"/>
</dbReference>
<evidence type="ECO:0000313" key="16">
    <source>
        <dbReference type="RefSeq" id="XP_013415949.2"/>
    </source>
</evidence>